<dbReference type="Gene3D" id="1.10.10.10">
    <property type="entry name" value="Winged helix-like DNA-binding domain superfamily/Winged helix DNA-binding domain"/>
    <property type="match status" value="1"/>
</dbReference>
<dbReference type="GO" id="GO:0043200">
    <property type="term" value="P:response to amino acid"/>
    <property type="evidence" value="ECO:0007669"/>
    <property type="project" value="TreeGrafter"/>
</dbReference>
<dbReference type="SUPFAM" id="SSF54909">
    <property type="entry name" value="Dimeric alpha+beta barrel"/>
    <property type="match status" value="1"/>
</dbReference>
<keyword evidence="3" id="KW-0804">Transcription</keyword>
<dbReference type="InterPro" id="IPR036388">
    <property type="entry name" value="WH-like_DNA-bd_sf"/>
</dbReference>
<evidence type="ECO:0000256" key="3">
    <source>
        <dbReference type="ARBA" id="ARBA00023163"/>
    </source>
</evidence>
<accession>A0AAU7EJJ8</accession>
<dbReference type="Pfam" id="PF13404">
    <property type="entry name" value="HTH_AsnC-type"/>
    <property type="match status" value="1"/>
</dbReference>
<gene>
    <name evidence="5" type="ORF">QLS71_006485</name>
</gene>
<dbReference type="InterPro" id="IPR011991">
    <property type="entry name" value="ArsR-like_HTH"/>
</dbReference>
<sequence>MDDIDIKIIKMLQKNAREAFARIGKRVELSAPAVGKRVKQLEEKGIIQGYSLQLNHKKLGITTKVYIVLKIHQSSTLKTAYNQIINLEEVQRCDRITGEDRLQILAFFKGHKDLVTFIERISQYGIPNTSIILENS</sequence>
<dbReference type="InterPro" id="IPR011008">
    <property type="entry name" value="Dimeric_a/b-barrel"/>
</dbReference>
<dbReference type="SUPFAM" id="SSF46785">
    <property type="entry name" value="Winged helix' DNA-binding domain"/>
    <property type="match status" value="1"/>
</dbReference>
<dbReference type="AlphaFoldDB" id="A0AAU7EJJ8"/>
<evidence type="ECO:0000313" key="5">
    <source>
        <dbReference type="EMBL" id="XBL15659.1"/>
    </source>
</evidence>
<evidence type="ECO:0000313" key="6">
    <source>
        <dbReference type="Proteomes" id="UP001224325"/>
    </source>
</evidence>
<keyword evidence="6" id="KW-1185">Reference proteome</keyword>
<evidence type="ECO:0000256" key="2">
    <source>
        <dbReference type="ARBA" id="ARBA00023125"/>
    </source>
</evidence>
<dbReference type="EMBL" id="CP155618">
    <property type="protein sequence ID" value="XBL15659.1"/>
    <property type="molecule type" value="Genomic_DNA"/>
</dbReference>
<keyword evidence="1" id="KW-0805">Transcription regulation</keyword>
<dbReference type="InterPro" id="IPR019888">
    <property type="entry name" value="Tscrpt_reg_AsnC-like"/>
</dbReference>
<keyword evidence="2" id="KW-0238">DNA-binding</keyword>
<dbReference type="PROSITE" id="PS50956">
    <property type="entry name" value="HTH_ASNC_2"/>
    <property type="match status" value="1"/>
</dbReference>
<dbReference type="PANTHER" id="PTHR30154">
    <property type="entry name" value="LEUCINE-RESPONSIVE REGULATORY PROTEIN"/>
    <property type="match status" value="1"/>
</dbReference>
<organism evidence="5 6">
    <name type="scientific">Mariniflexile litorale</name>
    <dbReference type="NCBI Taxonomy" id="3045158"/>
    <lineage>
        <taxon>Bacteria</taxon>
        <taxon>Pseudomonadati</taxon>
        <taxon>Bacteroidota</taxon>
        <taxon>Flavobacteriia</taxon>
        <taxon>Flavobacteriales</taxon>
        <taxon>Flavobacteriaceae</taxon>
        <taxon>Mariniflexile</taxon>
    </lineage>
</organism>
<proteinExistence type="predicted"/>
<dbReference type="GO" id="GO:0043565">
    <property type="term" value="F:sequence-specific DNA binding"/>
    <property type="evidence" value="ECO:0007669"/>
    <property type="project" value="InterPro"/>
</dbReference>
<dbReference type="GO" id="GO:0006355">
    <property type="term" value="P:regulation of DNA-templated transcription"/>
    <property type="evidence" value="ECO:0007669"/>
    <property type="project" value="UniProtKB-ARBA"/>
</dbReference>
<reference evidence="5" key="1">
    <citation type="submission" date="2024-04" db="EMBL/GenBank/DDBJ databases">
        <title>Mariniflexile litorale, isolated from the shallow sediments of the Sea of Japan.</title>
        <authorList>
            <person name="Romanenko L."/>
            <person name="Isaeva M."/>
        </authorList>
    </citation>
    <scope>NUCLEOTIDE SEQUENCE [LARGE SCALE GENOMIC DNA]</scope>
    <source>
        <strain evidence="5">KMM 9835</strain>
    </source>
</reference>
<dbReference type="PANTHER" id="PTHR30154:SF34">
    <property type="entry name" value="TRANSCRIPTIONAL REGULATOR AZLB"/>
    <property type="match status" value="1"/>
</dbReference>
<dbReference type="PRINTS" id="PR00033">
    <property type="entry name" value="HTHASNC"/>
</dbReference>
<dbReference type="CDD" id="cd00090">
    <property type="entry name" value="HTH_ARSR"/>
    <property type="match status" value="1"/>
</dbReference>
<protein>
    <submittedName>
        <fullName evidence="5">Lrp/AsnC family transcriptional regulator</fullName>
    </submittedName>
</protein>
<evidence type="ECO:0000259" key="4">
    <source>
        <dbReference type="PROSITE" id="PS50956"/>
    </source>
</evidence>
<dbReference type="SMART" id="SM00344">
    <property type="entry name" value="HTH_ASNC"/>
    <property type="match status" value="1"/>
</dbReference>
<dbReference type="KEGG" id="mlil:QLS71_006485"/>
<feature type="domain" description="HTH asnC-type" evidence="4">
    <location>
        <begin position="1"/>
        <end position="62"/>
    </location>
</feature>
<dbReference type="RefSeq" id="WP_308991843.1">
    <property type="nucleotide sequence ID" value="NZ_CP155618.1"/>
</dbReference>
<dbReference type="InterPro" id="IPR036390">
    <property type="entry name" value="WH_DNA-bd_sf"/>
</dbReference>
<evidence type="ECO:0000256" key="1">
    <source>
        <dbReference type="ARBA" id="ARBA00023015"/>
    </source>
</evidence>
<dbReference type="GO" id="GO:0005829">
    <property type="term" value="C:cytosol"/>
    <property type="evidence" value="ECO:0007669"/>
    <property type="project" value="TreeGrafter"/>
</dbReference>
<dbReference type="Gene3D" id="3.30.70.920">
    <property type="match status" value="1"/>
</dbReference>
<dbReference type="Proteomes" id="UP001224325">
    <property type="component" value="Chromosome"/>
</dbReference>
<name>A0AAU7EJJ8_9FLAO</name>
<dbReference type="InterPro" id="IPR000485">
    <property type="entry name" value="AsnC-type_HTH_dom"/>
</dbReference>